<evidence type="ECO:0000256" key="3">
    <source>
        <dbReference type="ARBA" id="ARBA00022833"/>
    </source>
</evidence>
<keyword evidence="1" id="KW-0479">Metal-binding</keyword>
<dbReference type="Pfam" id="PF16158">
    <property type="entry name" value="N_BRCA1_IG"/>
    <property type="match status" value="1"/>
</dbReference>
<evidence type="ECO:0000256" key="1">
    <source>
        <dbReference type="ARBA" id="ARBA00022723"/>
    </source>
</evidence>
<dbReference type="SMART" id="SM00291">
    <property type="entry name" value="ZnF_ZZ"/>
    <property type="match status" value="1"/>
</dbReference>
<organism evidence="7">
    <name type="scientific">Panicum hallii</name>
    <dbReference type="NCBI Taxonomy" id="206008"/>
    <lineage>
        <taxon>Eukaryota</taxon>
        <taxon>Viridiplantae</taxon>
        <taxon>Streptophyta</taxon>
        <taxon>Embryophyta</taxon>
        <taxon>Tracheophyta</taxon>
        <taxon>Spermatophyta</taxon>
        <taxon>Magnoliopsida</taxon>
        <taxon>Liliopsida</taxon>
        <taxon>Poales</taxon>
        <taxon>Poaceae</taxon>
        <taxon>PACMAD clade</taxon>
        <taxon>Panicoideae</taxon>
        <taxon>Panicodae</taxon>
        <taxon>Paniceae</taxon>
        <taxon>Panicinae</taxon>
        <taxon>Panicum</taxon>
        <taxon>Panicum sect. Panicum</taxon>
    </lineage>
</organism>
<dbReference type="InterPro" id="IPR000270">
    <property type="entry name" value="PB1_dom"/>
</dbReference>
<dbReference type="Gene3D" id="3.10.20.90">
    <property type="entry name" value="Phosphatidylinositol 3-kinase Catalytic Subunit, Chain A, domain 1"/>
    <property type="match status" value="1"/>
</dbReference>
<dbReference type="Gene3D" id="1.10.8.10">
    <property type="entry name" value="DNA helicase RuvA subunit, C-terminal domain"/>
    <property type="match status" value="1"/>
</dbReference>
<dbReference type="Pfam" id="PF00569">
    <property type="entry name" value="ZZ"/>
    <property type="match status" value="1"/>
</dbReference>
<dbReference type="EMBL" id="CM008052">
    <property type="protein sequence ID" value="PAN38692.1"/>
    <property type="molecule type" value="Genomic_DNA"/>
</dbReference>
<dbReference type="Gramene" id="PAN38692">
    <property type="protein sequence ID" value="PAN38692"/>
    <property type="gene ID" value="PAHAL_7G190000"/>
</dbReference>
<dbReference type="PANTHER" id="PTHR20930:SF7">
    <property type="entry name" value="OS04G0476800 PROTEIN"/>
    <property type="match status" value="1"/>
</dbReference>
<dbReference type="PROSITE" id="PS50135">
    <property type="entry name" value="ZF_ZZ_2"/>
    <property type="match status" value="1"/>
</dbReference>
<keyword evidence="3" id="KW-0862">Zinc</keyword>
<dbReference type="AlphaFoldDB" id="A0A2S3I8D3"/>
<dbReference type="PROSITE" id="PS51745">
    <property type="entry name" value="PB1"/>
    <property type="match status" value="1"/>
</dbReference>
<dbReference type="PANTHER" id="PTHR20930">
    <property type="entry name" value="OVARIAN CARCINOMA ANTIGEN CA125-RELATED"/>
    <property type="match status" value="1"/>
</dbReference>
<keyword evidence="2 4" id="KW-0863">Zinc-finger</keyword>
<dbReference type="Pfam" id="PF24932">
    <property type="entry name" value="UBA_NBR1_C"/>
    <property type="match status" value="1"/>
</dbReference>
<sequence>MDAFRPAPAGRGRVWPRIDVRDLVVKVKYGDTLKRFNAFVDGSHFDHDLPALRLKIASAFKFSPDVEFILTYTDEDGDFVMLDDDNDLRDATINQKLNPLRIDVQLKSSNVGATRTKEQSTNPKSLRSISLEDQLAQVKSAIDEALKFVPEQVPAVLAKLSHDLRSRAASSAPSLAELLDRFAKLITRSSNMHPSCGSSDGSHKLGNAKIKLESALTAGSASEPLDGQNSGISEAVLKSVLSEDPTAQIEQAPSCPSVKDSLVFTSSGGMKSDLKRSFDSEIKIKSDACSKGKSVISSVPPVSTTSHGAPAQQSVPVPYTSCGFNGMANVDMLSLFPPPPIDHPPTPMLYPPTPFFTPYNPIFGANGNTTGDLHSVFPPPPNICSPFKLNAPSSVGMCYPNLYSTGSSQRDRMASLFSSCAPNPEGVNSFGSSNRSLSTNYGSILQHTQHRWIQCDGCGVTPIVGPRYKSNAKEDYDLCDACFSHMGNETEYTRLDMPASKSNMKILGKAPAVKTDCRFIKDVTIPDGTPMAPSIPFTKIWRMCNSGSTMWPYGIQLVWVGGDHLKCLSSVGLAISANGGLNPWEETDVTVDFLAPAKPGRYISYWRLALPSGVKFGQQIWVHIQVEQPIQTNGDKQAAAMNLNQLPEANSTRPFTFDVNSAPVEPLRGWPRSCTRGPIQPLFGWPRSSCTGWLARETMKPKESEPVPNDMSSAPAAAEPFQILITEAPASSAEAASDSMPACVPAPEAIPLPNSVPTPDPVSASAPAPAAAPVSIHVPEAAPATVPLPEEIVNHLEEKMMSELEVLGFLQADLNKQVLRQNNYDLEQSVVDLCGFNEWDPLVEDISDLGSDDAEMNEVEVVDNSDEEGFIVTDLVTKAKKDQ</sequence>
<dbReference type="InterPro" id="IPR013783">
    <property type="entry name" value="Ig-like_fold"/>
</dbReference>
<dbReference type="Pfam" id="PF00564">
    <property type="entry name" value="PB1"/>
    <property type="match status" value="1"/>
</dbReference>
<dbReference type="InterPro" id="IPR053793">
    <property type="entry name" value="PB1-like"/>
</dbReference>
<evidence type="ECO:0000259" key="5">
    <source>
        <dbReference type="PROSITE" id="PS50135"/>
    </source>
</evidence>
<protein>
    <recommendedName>
        <fullName evidence="8">ZZ-type domain-containing protein</fullName>
    </recommendedName>
</protein>
<reference evidence="7" key="1">
    <citation type="submission" date="2018-04" db="EMBL/GenBank/DDBJ databases">
        <title>WGS assembly of Panicum hallii.</title>
        <authorList>
            <person name="Lovell J."/>
            <person name="Jenkins J."/>
            <person name="Lowry D."/>
            <person name="Mamidi S."/>
            <person name="Sreedasyam A."/>
            <person name="Weng X."/>
            <person name="Barry K."/>
            <person name="Bonette J."/>
            <person name="Campitelli B."/>
            <person name="Daum C."/>
            <person name="Gordon S."/>
            <person name="Gould B."/>
            <person name="Lipzen A."/>
            <person name="Macqueen A."/>
            <person name="Palacio-Mejia J."/>
            <person name="Plott C."/>
            <person name="Shakirov E."/>
            <person name="Shu S."/>
            <person name="Yoshinaga Y."/>
            <person name="Zane M."/>
            <person name="Rokhsar D."/>
            <person name="Grimwood J."/>
            <person name="Schmutz J."/>
            <person name="Juenger T."/>
        </authorList>
    </citation>
    <scope>NUCLEOTIDE SEQUENCE [LARGE SCALE GENOMIC DNA]</scope>
    <source>
        <strain evidence="7">FIL2</strain>
    </source>
</reference>
<dbReference type="InterPro" id="IPR032350">
    <property type="entry name" value="Nbr1_FW"/>
</dbReference>
<evidence type="ECO:0000256" key="4">
    <source>
        <dbReference type="PROSITE-ProRule" id="PRU00228"/>
    </source>
</evidence>
<dbReference type="InterPro" id="IPR056893">
    <property type="entry name" value="UBA_Nbr1_C"/>
</dbReference>
<proteinExistence type="predicted"/>
<dbReference type="SUPFAM" id="SSF54277">
    <property type="entry name" value="CAD &amp; PB1 domains"/>
    <property type="match status" value="1"/>
</dbReference>
<dbReference type="CDD" id="cd14947">
    <property type="entry name" value="NBR1_like"/>
    <property type="match status" value="1"/>
</dbReference>
<evidence type="ECO:0000313" key="7">
    <source>
        <dbReference type="EMBL" id="PAN38692.1"/>
    </source>
</evidence>
<dbReference type="Gene3D" id="2.60.40.10">
    <property type="entry name" value="Immunoglobulins"/>
    <property type="match status" value="1"/>
</dbReference>
<dbReference type="CDD" id="cd06398">
    <property type="entry name" value="PB1_Joka2"/>
    <property type="match status" value="1"/>
</dbReference>
<evidence type="ECO:0000259" key="6">
    <source>
        <dbReference type="PROSITE" id="PS51745"/>
    </source>
</evidence>
<dbReference type="InterPro" id="IPR000433">
    <property type="entry name" value="Znf_ZZ"/>
</dbReference>
<dbReference type="InterPro" id="IPR043145">
    <property type="entry name" value="Znf_ZZ_sf"/>
</dbReference>
<dbReference type="SUPFAM" id="SSF57850">
    <property type="entry name" value="RING/U-box"/>
    <property type="match status" value="1"/>
</dbReference>
<feature type="domain" description="PB1" evidence="6">
    <location>
        <begin position="22"/>
        <end position="107"/>
    </location>
</feature>
<dbReference type="Proteomes" id="UP000243499">
    <property type="component" value="Chromosome 7"/>
</dbReference>
<dbReference type="Gene3D" id="3.30.60.90">
    <property type="match status" value="1"/>
</dbReference>
<feature type="domain" description="ZZ-type" evidence="5">
    <location>
        <begin position="450"/>
        <end position="500"/>
    </location>
</feature>
<accession>A0A2S3I8D3</accession>
<name>A0A2S3I8D3_9POAL</name>
<evidence type="ECO:0008006" key="8">
    <source>
        <dbReference type="Google" id="ProtNLM"/>
    </source>
</evidence>
<evidence type="ECO:0000256" key="2">
    <source>
        <dbReference type="ARBA" id="ARBA00022771"/>
    </source>
</evidence>
<gene>
    <name evidence="7" type="ORF">PAHAL_7G190000</name>
</gene>
<dbReference type="SMART" id="SM00666">
    <property type="entry name" value="PB1"/>
    <property type="match status" value="1"/>
</dbReference>
<dbReference type="GO" id="GO:0008270">
    <property type="term" value="F:zinc ion binding"/>
    <property type="evidence" value="ECO:0007669"/>
    <property type="project" value="UniProtKB-KW"/>
</dbReference>